<comment type="similarity">
    <text evidence="2">Belongs to the crooked-neck family.</text>
</comment>
<feature type="domain" description="Pre-mRNA-splicing factor Syf1-like N-terminal HAT-repeats" evidence="11">
    <location>
        <begin position="11"/>
        <end position="162"/>
    </location>
</feature>
<proteinExistence type="inferred from homology"/>
<evidence type="ECO:0000256" key="4">
    <source>
        <dbReference type="ARBA" id="ARBA00022728"/>
    </source>
</evidence>
<keyword evidence="6" id="KW-0508">mRNA splicing</keyword>
<gene>
    <name evidence="12" type="ORF">FOB60_004119</name>
</gene>
<evidence type="ECO:0000259" key="9">
    <source>
        <dbReference type="Pfam" id="PF23220"/>
    </source>
</evidence>
<dbReference type="Gene3D" id="1.25.40.10">
    <property type="entry name" value="Tetratricopeptide repeat domain"/>
    <property type="match status" value="2"/>
</dbReference>
<keyword evidence="4" id="KW-0747">Spliceosome</keyword>
<evidence type="ECO:0000256" key="2">
    <source>
        <dbReference type="ARBA" id="ARBA00008644"/>
    </source>
</evidence>
<dbReference type="SUPFAM" id="SSF48452">
    <property type="entry name" value="TPR-like"/>
    <property type="match status" value="2"/>
</dbReference>
<evidence type="ECO:0000259" key="11">
    <source>
        <dbReference type="Pfam" id="PF23233"/>
    </source>
</evidence>
<dbReference type="AlphaFoldDB" id="A0A8X7T9D5"/>
<evidence type="ECO:0000256" key="6">
    <source>
        <dbReference type="ARBA" id="ARBA00023187"/>
    </source>
</evidence>
<comment type="caution">
    <text evidence="12">The sequence shown here is derived from an EMBL/GenBank/DDBJ whole genome shotgun (WGS) entry which is preliminary data.</text>
</comment>
<keyword evidence="3" id="KW-0507">mRNA processing</keyword>
<reference evidence="12" key="1">
    <citation type="submission" date="2020-03" db="EMBL/GenBank/DDBJ databases">
        <title>FDA dAtabase for Regulatory Grade micrObial Sequences (FDA-ARGOS): Supporting development and validation of Infectious Disease Dx tests.</title>
        <authorList>
            <person name="Campos J."/>
            <person name="Goldberg B."/>
            <person name="Tallon L."/>
            <person name="Sadzewicz L."/>
            <person name="Vavikolanu K."/>
            <person name="Mehta A."/>
            <person name="Aluvathingal J."/>
            <person name="Nadendla S."/>
            <person name="Nandy P."/>
            <person name="Geyer C."/>
            <person name="Yan Y."/>
            <person name="Sichtig H."/>
        </authorList>
    </citation>
    <scope>NUCLEOTIDE SEQUENCE [LARGE SCALE GENOMIC DNA]</scope>
    <source>
        <strain evidence="12">FDAARGOS_652</strain>
    </source>
</reference>
<comment type="subcellular location">
    <subcellularLocation>
        <location evidence="1">Nucleus</location>
    </subcellularLocation>
</comment>
<dbReference type="GO" id="GO:0071007">
    <property type="term" value="C:U2-type catalytic step 2 spliceosome"/>
    <property type="evidence" value="ECO:0007669"/>
    <property type="project" value="TreeGrafter"/>
</dbReference>
<evidence type="ECO:0000256" key="1">
    <source>
        <dbReference type="ARBA" id="ARBA00004123"/>
    </source>
</evidence>
<dbReference type="InterPro" id="IPR011990">
    <property type="entry name" value="TPR-like_helical_dom_sf"/>
</dbReference>
<dbReference type="PANTHER" id="PTHR11246:SF5">
    <property type="entry name" value="PRE-MRNA-SPLICING FACTOR SYF1"/>
    <property type="match status" value="1"/>
</dbReference>
<dbReference type="PANTHER" id="PTHR11246">
    <property type="entry name" value="PRE-MRNA SPLICING FACTOR"/>
    <property type="match status" value="1"/>
</dbReference>
<protein>
    <recommendedName>
        <fullName evidence="8">Pre-mRNA-splicing factor SYF1</fullName>
    </recommendedName>
</protein>
<name>A0A8X7T9D5_CANPA</name>
<dbReference type="Pfam" id="PF23233">
    <property type="entry name" value="HAT_Syf1_CNRKL1_N"/>
    <property type="match status" value="1"/>
</dbReference>
<keyword evidence="7" id="KW-0539">Nucleus</keyword>
<organism evidence="12 13">
    <name type="scientific">Candida parapsilosis</name>
    <name type="common">Yeast</name>
    <dbReference type="NCBI Taxonomy" id="5480"/>
    <lineage>
        <taxon>Eukaryota</taxon>
        <taxon>Fungi</taxon>
        <taxon>Dikarya</taxon>
        <taxon>Ascomycota</taxon>
        <taxon>Saccharomycotina</taxon>
        <taxon>Pichiomycetes</taxon>
        <taxon>Debaryomycetaceae</taxon>
        <taxon>Candida/Lodderomyces clade</taxon>
        <taxon>Candida</taxon>
    </lineage>
</organism>
<evidence type="ECO:0000313" key="13">
    <source>
        <dbReference type="Proteomes" id="UP000590412"/>
    </source>
</evidence>
<accession>A0A8X7T9D5</accession>
<feature type="domain" description="Pre-mRNA-splicing factor SYF1 central HAT repeats" evidence="9">
    <location>
        <begin position="185"/>
        <end position="383"/>
    </location>
</feature>
<dbReference type="InterPro" id="IPR045075">
    <property type="entry name" value="Syf1-like"/>
</dbReference>
<dbReference type="GO" id="GO:0071014">
    <property type="term" value="C:post-mRNA release spliceosomal complex"/>
    <property type="evidence" value="ECO:0007669"/>
    <property type="project" value="TreeGrafter"/>
</dbReference>
<dbReference type="Proteomes" id="UP000590412">
    <property type="component" value="Unassembled WGS sequence"/>
</dbReference>
<dbReference type="GO" id="GO:0000974">
    <property type="term" value="C:Prp19 complex"/>
    <property type="evidence" value="ECO:0007669"/>
    <property type="project" value="TreeGrafter"/>
</dbReference>
<dbReference type="Pfam" id="PF23220">
    <property type="entry name" value="HAT_Syf1_M"/>
    <property type="match status" value="1"/>
</dbReference>
<dbReference type="InterPro" id="IPR003107">
    <property type="entry name" value="HAT"/>
</dbReference>
<evidence type="ECO:0000256" key="5">
    <source>
        <dbReference type="ARBA" id="ARBA00022737"/>
    </source>
</evidence>
<dbReference type="Pfam" id="PF23231">
    <property type="entry name" value="HAT_Syf1_CNRKL1_C"/>
    <property type="match status" value="1"/>
</dbReference>
<sequence length="606" mass="71071">MIDIDDIVKDKDLAYEAALAKNDRDTQTWESYYESRLNDALPGKLFVISRAVKAIPESEDLWINYLSLIDSNFGLMLAHEVQQVIDQCFTTQSKSLIIWLKVFDILMEHAIDQVTYIRHKFDQCLQNLPIKDHDKIWVLFIKFGDVIGGPTAIEIYSRLMKFISPRVLNGSEIGNPAELNLTILNFIDKFVELGDDDSGHVLKLYAEIVQSNDYSNLPKSQVQILFEYLDLLTKNTVKEKEIESQINKAIQKYPDQITNLQLKLISFYKSKVDYADKVRITYEKALKNCKTVRDFEKVYNEFTKYEQEDIQSYIDSNNNPSTTILSQKLTYFEKLLNDRRLLINDLQLRQDINNVDFWFNRFDIYQSQLPLLIQTIANAIKSINPLKIPRNCQHKLYEIWIKYAQIYASSSDFKTADFIFGKSVQSQYPHPNELAELYIHWSEMRLANDYFPESDAIELLEDVLYRESSSANDATISYSDASVPVQKRICKSIQLWDFYLDLVESFIESPRDIIYIGKISDAYETMIDLKIATPGKLLNFATFCEKWGFIEKSLSIYERCLHIFKDEAIKLEIWNVYITKLKYIDHKERRKDIEERYFEVVKFRGV</sequence>
<dbReference type="EMBL" id="JABWAB010000006">
    <property type="protein sequence ID" value="KAF6048735.1"/>
    <property type="molecule type" value="Genomic_DNA"/>
</dbReference>
<evidence type="ECO:0000256" key="8">
    <source>
        <dbReference type="ARBA" id="ARBA00039472"/>
    </source>
</evidence>
<feature type="domain" description="Pre-mRNA-splicing factor Syf1/CRNKL1-like C-terminal HAT-repeats" evidence="10">
    <location>
        <begin position="389"/>
        <end position="595"/>
    </location>
</feature>
<evidence type="ECO:0000259" key="10">
    <source>
        <dbReference type="Pfam" id="PF23231"/>
    </source>
</evidence>
<dbReference type="SMART" id="SM00386">
    <property type="entry name" value="HAT"/>
    <property type="match status" value="3"/>
</dbReference>
<dbReference type="InterPro" id="IPR055433">
    <property type="entry name" value="HAT_Syf1-like_N"/>
</dbReference>
<keyword evidence="5" id="KW-0677">Repeat</keyword>
<dbReference type="InterPro" id="IPR056350">
    <property type="entry name" value="HAT_Syf1_central"/>
</dbReference>
<evidence type="ECO:0000256" key="3">
    <source>
        <dbReference type="ARBA" id="ARBA00022664"/>
    </source>
</evidence>
<evidence type="ECO:0000256" key="7">
    <source>
        <dbReference type="ARBA" id="ARBA00023242"/>
    </source>
</evidence>
<evidence type="ECO:0000313" key="12">
    <source>
        <dbReference type="EMBL" id="KAF6048735.1"/>
    </source>
</evidence>
<dbReference type="InterPro" id="IPR055430">
    <property type="entry name" value="HAT_Syf1_CNRKL1_C"/>
</dbReference>
<dbReference type="GO" id="GO:0000349">
    <property type="term" value="P:generation of catalytic spliceosome for first transesterification step"/>
    <property type="evidence" value="ECO:0007669"/>
    <property type="project" value="TreeGrafter"/>
</dbReference>